<dbReference type="PANTHER" id="PTHR47495:SF2">
    <property type="entry name" value="ALDEHYDE DEHYDROGENASE"/>
    <property type="match status" value="1"/>
</dbReference>
<evidence type="ECO:0000259" key="1">
    <source>
        <dbReference type="SMART" id="SM01008"/>
    </source>
</evidence>
<dbReference type="Proteomes" id="UP000464495">
    <property type="component" value="Chromosome"/>
</dbReference>
<keyword evidence="3" id="KW-1185">Reference proteome</keyword>
<dbReference type="PANTHER" id="PTHR47495">
    <property type="entry name" value="ALDEHYDE DEHYDROGENASE"/>
    <property type="match status" value="1"/>
</dbReference>
<dbReference type="Pfam" id="PF02738">
    <property type="entry name" value="MoCoBD_1"/>
    <property type="match status" value="1"/>
</dbReference>
<evidence type="ECO:0000313" key="3">
    <source>
        <dbReference type="Proteomes" id="UP000464495"/>
    </source>
</evidence>
<feature type="domain" description="Aldehyde oxidase/xanthine dehydrogenase a/b hammerhead" evidence="1">
    <location>
        <begin position="203"/>
        <end position="283"/>
    </location>
</feature>
<protein>
    <submittedName>
        <fullName evidence="2">Molybdopterin-dependent oxidoreductase</fullName>
    </submittedName>
</protein>
<dbReference type="PIRSF" id="PIRSF036389">
    <property type="entry name" value="IOR_B"/>
    <property type="match status" value="1"/>
</dbReference>
<organism evidence="2 3">
    <name type="scientific">Algicella marina</name>
    <dbReference type="NCBI Taxonomy" id="2683284"/>
    <lineage>
        <taxon>Bacteria</taxon>
        <taxon>Pseudomonadati</taxon>
        <taxon>Pseudomonadota</taxon>
        <taxon>Alphaproteobacteria</taxon>
        <taxon>Rhodobacterales</taxon>
        <taxon>Paracoccaceae</taxon>
        <taxon>Algicella</taxon>
    </lineage>
</organism>
<dbReference type="InterPro" id="IPR008274">
    <property type="entry name" value="AldOxase/xan_DH_MoCoBD1"/>
</dbReference>
<dbReference type="InterPro" id="IPR046867">
    <property type="entry name" value="AldOxase/xan_DH_MoCoBD2"/>
</dbReference>
<dbReference type="SUPFAM" id="SSF56003">
    <property type="entry name" value="Molybdenum cofactor-binding domain"/>
    <property type="match status" value="2"/>
</dbReference>
<dbReference type="Gene3D" id="3.30.365.10">
    <property type="entry name" value="Aldehyde oxidase/xanthine dehydrogenase, molybdopterin binding domain"/>
    <property type="match status" value="4"/>
</dbReference>
<dbReference type="NCBIfam" id="TIGR01409">
    <property type="entry name" value="TAT_signal_seq"/>
    <property type="match status" value="1"/>
</dbReference>
<proteinExistence type="predicted"/>
<dbReference type="Gene3D" id="3.90.1170.50">
    <property type="entry name" value="Aldehyde oxidase/xanthine dehydrogenase, a/b hammerhead"/>
    <property type="match status" value="1"/>
</dbReference>
<reference evidence="2 3" key="1">
    <citation type="submission" date="2019-12" db="EMBL/GenBank/DDBJ databases">
        <title>Complete genome sequence of Algicella marina strain 9Alg 56(T) isolated from the red alga Tichocarpus crinitus.</title>
        <authorList>
            <person name="Kim S.-G."/>
            <person name="Nedashkovskaya O.I."/>
        </authorList>
    </citation>
    <scope>NUCLEOTIDE SEQUENCE [LARGE SCALE GENOMIC DNA]</scope>
    <source>
        <strain evidence="2 3">9Alg 56</strain>
    </source>
</reference>
<dbReference type="InterPro" id="IPR000674">
    <property type="entry name" value="Ald_Oxase/Xan_DH_a/b"/>
</dbReference>
<gene>
    <name evidence="2" type="ORF">GO499_00100</name>
</gene>
<sequence>MTIATSRRGFLRGTAAVAGAFAIGFTPEGVLANSETSPVALNPFVRVGTDGTVTAILKHFEMGQGTTTGLTTIIAEEMDADWETILFDFAPADETYNNTLMGAQGTGGSTAIANSWMQYRQAGAAARAMFVAAAAAEWGVEPGDVQVSKGVLTSGDRRGTFADFVAAASAMEAPSEPRLKDPSEFTLIGQNRLSRKDSIAKTDGTAQFAMDVQLPGMVYANVLRCPNQGGKLTSFDASAAEGLHGYLDAKALPDNSGVVVYATSTWAAFQARQAITAEWDLTAAETRSTDAIKAEHMTMLETPELEARPGADRTAVEAAVQAAPKKVEADFFFPYLTHSPMEPLNCTVAPTENGVMLYDGCQFPTISKAVLAAVLGLEPEQVEITTLYAGGSFGRRANFTADYNAEAAMAFALYGDQTPVKLVWMREDDFPGGQYRPMAAHRLSIGIGDDGKITGWDHRIATQSIFKGTAMESFVVHNGIDHTSVEGIADTHYDLPVMSVGLTDAQTPNKVLWWRSVGNTHTAYAMEVGLDMAAEALGRDPVDLRLELLSGEDTDRKRLTGVLRLVADKSGWDTPAPEGRFRGVAVHKSFSSYVAQVAEVSLRDGAVKIEKITCAVDCGVAINPDVIRAQMEGGIGYGIGAAMLNEVTFTDGAADQTNFHDYELLRISDIGEIEVHIVPSTEAPTGVGEPGLPPALPAVANAIYKATGTRLTELPWIKSVDFA</sequence>
<dbReference type="InterPro" id="IPR012368">
    <property type="entry name" value="OxRdtase_Mopterin-bd_su_IorB"/>
</dbReference>
<dbReference type="InterPro" id="IPR037165">
    <property type="entry name" value="AldOxase/xan_DH_Mopterin-bd_sf"/>
</dbReference>
<name>A0A6P1STD5_9RHOB</name>
<dbReference type="Pfam" id="PF20256">
    <property type="entry name" value="MoCoBD_2"/>
    <property type="match status" value="2"/>
</dbReference>
<dbReference type="GO" id="GO:0016491">
    <property type="term" value="F:oxidoreductase activity"/>
    <property type="evidence" value="ECO:0007669"/>
    <property type="project" value="InterPro"/>
</dbReference>
<dbReference type="AlphaFoldDB" id="A0A6P1STD5"/>
<dbReference type="InterPro" id="IPR052516">
    <property type="entry name" value="N-heterocyclic_Hydroxylase"/>
</dbReference>
<dbReference type="KEGG" id="amaq:GO499_00100"/>
<evidence type="ECO:0000313" key="2">
    <source>
        <dbReference type="EMBL" id="QHQ33688.1"/>
    </source>
</evidence>
<dbReference type="EMBL" id="CP046620">
    <property type="protein sequence ID" value="QHQ33688.1"/>
    <property type="molecule type" value="Genomic_DNA"/>
</dbReference>
<accession>A0A6P1STD5</accession>
<dbReference type="RefSeq" id="WP_161860266.1">
    <property type="nucleotide sequence ID" value="NZ_CP046620.1"/>
</dbReference>
<dbReference type="SMART" id="SM01008">
    <property type="entry name" value="Ald_Xan_dh_C"/>
    <property type="match status" value="1"/>
</dbReference>
<dbReference type="PROSITE" id="PS51318">
    <property type="entry name" value="TAT"/>
    <property type="match status" value="1"/>
</dbReference>
<dbReference type="InterPro" id="IPR006311">
    <property type="entry name" value="TAT_signal"/>
</dbReference>
<dbReference type="InterPro" id="IPR019546">
    <property type="entry name" value="TAT_signal_bac_arc"/>
</dbReference>